<evidence type="ECO:0000256" key="7">
    <source>
        <dbReference type="ARBA" id="ARBA00022839"/>
    </source>
</evidence>
<evidence type="ECO:0000313" key="13">
    <source>
        <dbReference type="Proteomes" id="UP000480303"/>
    </source>
</evidence>
<dbReference type="InterPro" id="IPR014001">
    <property type="entry name" value="Helicase_ATP-bd"/>
</dbReference>
<dbReference type="PANTHER" id="PTHR30231:SF41">
    <property type="entry name" value="DNA POLYMERASE III SUBUNIT EPSILON"/>
    <property type="match status" value="1"/>
</dbReference>
<accession>A0A6A0BAL6</accession>
<dbReference type="Pfam" id="PF13307">
    <property type="entry name" value="Helicase_C_2"/>
    <property type="match status" value="1"/>
</dbReference>
<dbReference type="InterPro" id="IPR013520">
    <property type="entry name" value="Ribonucl_H"/>
</dbReference>
<dbReference type="InterPro" id="IPR027417">
    <property type="entry name" value="P-loop_NTPase"/>
</dbReference>
<evidence type="ECO:0000256" key="1">
    <source>
        <dbReference type="ARBA" id="ARBA00022679"/>
    </source>
</evidence>
<evidence type="ECO:0000256" key="6">
    <source>
        <dbReference type="ARBA" id="ARBA00022801"/>
    </source>
</evidence>
<organism evidence="12 13">
    <name type="scientific">Pseudolactococcus hodotermopsidis</name>
    <dbReference type="NCBI Taxonomy" id="2709157"/>
    <lineage>
        <taxon>Bacteria</taxon>
        <taxon>Bacillati</taxon>
        <taxon>Bacillota</taxon>
        <taxon>Bacilli</taxon>
        <taxon>Lactobacillales</taxon>
        <taxon>Streptococcaceae</taxon>
        <taxon>Pseudolactococcus</taxon>
    </lineage>
</organism>
<evidence type="ECO:0000259" key="11">
    <source>
        <dbReference type="PROSITE" id="PS51193"/>
    </source>
</evidence>
<dbReference type="NCBIfam" id="TIGR00573">
    <property type="entry name" value="dnaq"/>
    <property type="match status" value="1"/>
</dbReference>
<dbReference type="Pfam" id="PF00270">
    <property type="entry name" value="DEAD"/>
    <property type="match status" value="1"/>
</dbReference>
<keyword evidence="3" id="KW-0235">DNA replication</keyword>
<dbReference type="RefSeq" id="WP_172207577.1">
    <property type="nucleotide sequence ID" value="NZ_BLLI01000006.1"/>
</dbReference>
<dbReference type="InterPro" id="IPR012337">
    <property type="entry name" value="RNaseH-like_sf"/>
</dbReference>
<dbReference type="InterPro" id="IPR006054">
    <property type="entry name" value="DnaQ"/>
</dbReference>
<dbReference type="FunFam" id="3.30.420.10:FF:000045">
    <property type="entry name" value="3'-5' exonuclease DinG"/>
    <property type="match status" value="1"/>
</dbReference>
<dbReference type="Proteomes" id="UP000480303">
    <property type="component" value="Unassembled WGS sequence"/>
</dbReference>
<dbReference type="InterPro" id="IPR011545">
    <property type="entry name" value="DEAD/DEAH_box_helicase_dom"/>
</dbReference>
<dbReference type="InterPro" id="IPR014013">
    <property type="entry name" value="Helic_SF1/SF2_ATP-bd_DinG/Rad3"/>
</dbReference>
<dbReference type="GO" id="GO:0045004">
    <property type="term" value="P:DNA replication proofreading"/>
    <property type="evidence" value="ECO:0007669"/>
    <property type="project" value="TreeGrafter"/>
</dbReference>
<dbReference type="GO" id="GO:0008408">
    <property type="term" value="F:3'-5' exonuclease activity"/>
    <property type="evidence" value="ECO:0007669"/>
    <property type="project" value="TreeGrafter"/>
</dbReference>
<keyword evidence="7 12" id="KW-0269">Exonuclease</keyword>
<keyword evidence="2" id="KW-0548">Nucleotidyltransferase</keyword>
<dbReference type="GO" id="GO:0004386">
    <property type="term" value="F:helicase activity"/>
    <property type="evidence" value="ECO:0007669"/>
    <property type="project" value="InterPro"/>
</dbReference>
<name>A0A6A0BAL6_9LACT</name>
<evidence type="ECO:0000256" key="9">
    <source>
        <dbReference type="ARBA" id="ARBA00022932"/>
    </source>
</evidence>
<dbReference type="Pfam" id="PF00929">
    <property type="entry name" value="RNase_T"/>
    <property type="match status" value="1"/>
</dbReference>
<reference evidence="12 13" key="1">
    <citation type="submission" date="2020-02" db="EMBL/GenBank/DDBJ databases">
        <title>Draft genome sequence of Lactococcus sp. Hs30E4-3.</title>
        <authorList>
            <person name="Noda S."/>
            <person name="Yuki M."/>
            <person name="Ohkuma M."/>
        </authorList>
    </citation>
    <scope>NUCLEOTIDE SEQUENCE [LARGE SCALE GENOMIC DNA]</scope>
    <source>
        <strain evidence="12 13">Hs30E4-3</strain>
    </source>
</reference>
<dbReference type="Gene3D" id="3.30.420.10">
    <property type="entry name" value="Ribonuclease H-like superfamily/Ribonuclease H"/>
    <property type="match status" value="1"/>
</dbReference>
<keyword evidence="9" id="KW-0239">DNA-directed DNA polymerase</keyword>
<evidence type="ECO:0000313" key="12">
    <source>
        <dbReference type="EMBL" id="GFH41846.1"/>
    </source>
</evidence>
<dbReference type="InterPro" id="IPR036397">
    <property type="entry name" value="RNaseH_sf"/>
</dbReference>
<evidence type="ECO:0000256" key="10">
    <source>
        <dbReference type="ARBA" id="ARBA00070925"/>
    </source>
</evidence>
<dbReference type="GO" id="GO:0016818">
    <property type="term" value="F:hydrolase activity, acting on acid anhydrides, in phosphorus-containing anhydrides"/>
    <property type="evidence" value="ECO:0007669"/>
    <property type="project" value="InterPro"/>
</dbReference>
<evidence type="ECO:0000256" key="5">
    <source>
        <dbReference type="ARBA" id="ARBA00022741"/>
    </source>
</evidence>
<evidence type="ECO:0000256" key="8">
    <source>
        <dbReference type="ARBA" id="ARBA00022840"/>
    </source>
</evidence>
<dbReference type="PANTHER" id="PTHR30231">
    <property type="entry name" value="DNA POLYMERASE III SUBUNIT EPSILON"/>
    <property type="match status" value="1"/>
</dbReference>
<proteinExistence type="predicted"/>
<protein>
    <recommendedName>
        <fullName evidence="10">DNA polymerase III polC-type</fullName>
    </recommendedName>
</protein>
<dbReference type="GO" id="GO:0003677">
    <property type="term" value="F:DNA binding"/>
    <property type="evidence" value="ECO:0007669"/>
    <property type="project" value="InterPro"/>
</dbReference>
<dbReference type="InterPro" id="IPR006555">
    <property type="entry name" value="ATP-dep_Helicase_C"/>
</dbReference>
<keyword evidence="13" id="KW-1185">Reference proteome</keyword>
<keyword evidence="1" id="KW-0808">Transferase</keyword>
<gene>
    <name evidence="12" type="primary">dinG</name>
    <name evidence="12" type="ORF">Hs30E_03970</name>
</gene>
<dbReference type="GO" id="GO:0005829">
    <property type="term" value="C:cytosol"/>
    <property type="evidence" value="ECO:0007669"/>
    <property type="project" value="TreeGrafter"/>
</dbReference>
<evidence type="ECO:0000256" key="2">
    <source>
        <dbReference type="ARBA" id="ARBA00022695"/>
    </source>
</evidence>
<evidence type="ECO:0000256" key="4">
    <source>
        <dbReference type="ARBA" id="ARBA00022722"/>
    </source>
</evidence>
<dbReference type="SMART" id="SM00491">
    <property type="entry name" value="HELICc2"/>
    <property type="match status" value="1"/>
</dbReference>
<keyword evidence="4" id="KW-0540">Nuclease</keyword>
<sequence length="781" mass="89062">MTKYAVVDLEATSASHTSKIIQIGIAVVENGEIIETYQTDVNPHEPIDHHITMLTGITTAQAHSAPSFSAVLRKIDNILRGCVFVAHNVKFDYNLLARTFAQHGFRLTMPRVDTVELARVFFPTLEKYGLETLSRVLNLQHDRPHEALSDAYATARLLIKLQEKMSRLPKNVLAEIENHADNLIYETKLVILEQLPNAQRKHADMIKINNIATLKPFFSENKNLVKKNFRQNLKALKLDERPKQQEFVRLIKQGLAVQSASFIEAPTGIGKTYAYLLTLLGQGKQLILSVPTKILQDQIMLDLAPIFKGKFGVNFAKLLGTGNYISLEKFSKILYKRDEGKNYEIFKMKVLVWLTETMTGELDELSLSMTSPTYLNEIRHTGYVTDSLQHTEQDFWQLAQQKATNSQVIVVNHAYLTERIIDQTAFFSGKVLVVDEAQQLFSVLENAQQKSVKVLDELVKVNIHTSQLHKRLLESLTHQLSRRQLDIEKIRLDANELGLTAITDILSNPTDFVWLKNHVLTASPEDFLNFSALIPEKTKTFLIGATLSMSDKKPIFPELLGFSDYTFDSISQEVAANQQVFVATDSADLTKLSPYQYAHFLAQRIQELQKLEKPMVVLFTSHESLNLTAEVLLDAGVDFLKPEINSDASRIKKKFDERQNAILLGSKKFWEGVDFEHQDELILLITRLPFTVPDDILIRKYAKRFKNPFYDFSVPLATLQLKQAIGRVNRRQSQKSTVIILDKRLTGKTYAKKMVKNLRQTNRVDFATFTDIIRQTRNFLL</sequence>
<dbReference type="Gene3D" id="3.40.50.300">
    <property type="entry name" value="P-loop containing nucleotide triphosphate hydrolases"/>
    <property type="match status" value="2"/>
</dbReference>
<dbReference type="SMART" id="SM00479">
    <property type="entry name" value="EXOIII"/>
    <property type="match status" value="1"/>
</dbReference>
<keyword evidence="6" id="KW-0378">Hydrolase</keyword>
<dbReference type="PROSITE" id="PS51193">
    <property type="entry name" value="HELICASE_ATP_BIND_2"/>
    <property type="match status" value="1"/>
</dbReference>
<dbReference type="SUPFAM" id="SSF53098">
    <property type="entry name" value="Ribonuclease H-like"/>
    <property type="match status" value="1"/>
</dbReference>
<comment type="caution">
    <text evidence="12">The sequence shown here is derived from an EMBL/GenBank/DDBJ whole genome shotgun (WGS) entry which is preliminary data.</text>
</comment>
<dbReference type="GO" id="GO:0005524">
    <property type="term" value="F:ATP binding"/>
    <property type="evidence" value="ECO:0007669"/>
    <property type="project" value="UniProtKB-KW"/>
</dbReference>
<dbReference type="CDD" id="cd06127">
    <property type="entry name" value="DEDDh"/>
    <property type="match status" value="1"/>
</dbReference>
<dbReference type="SMART" id="SM00487">
    <property type="entry name" value="DEXDc"/>
    <property type="match status" value="1"/>
</dbReference>
<keyword evidence="8" id="KW-0067">ATP-binding</keyword>
<dbReference type="AlphaFoldDB" id="A0A6A0BAL6"/>
<feature type="domain" description="Helicase ATP-binding" evidence="11">
    <location>
        <begin position="230"/>
        <end position="494"/>
    </location>
</feature>
<dbReference type="EMBL" id="BLLI01000006">
    <property type="protein sequence ID" value="GFH41846.1"/>
    <property type="molecule type" value="Genomic_DNA"/>
</dbReference>
<dbReference type="SUPFAM" id="SSF52540">
    <property type="entry name" value="P-loop containing nucleoside triphosphate hydrolases"/>
    <property type="match status" value="1"/>
</dbReference>
<keyword evidence="5" id="KW-0547">Nucleotide-binding</keyword>
<evidence type="ECO:0000256" key="3">
    <source>
        <dbReference type="ARBA" id="ARBA00022705"/>
    </source>
</evidence>
<dbReference type="GO" id="GO:0003887">
    <property type="term" value="F:DNA-directed DNA polymerase activity"/>
    <property type="evidence" value="ECO:0007669"/>
    <property type="project" value="UniProtKB-KW"/>
</dbReference>